<dbReference type="Proteomes" id="UP001055879">
    <property type="component" value="Linkage Group LG01"/>
</dbReference>
<proteinExistence type="predicted"/>
<keyword evidence="2" id="KW-1185">Reference proteome</keyword>
<evidence type="ECO:0000313" key="2">
    <source>
        <dbReference type="Proteomes" id="UP001055879"/>
    </source>
</evidence>
<reference evidence="2" key="1">
    <citation type="journal article" date="2022" name="Mol. Ecol. Resour.">
        <title>The genomes of chicory, endive, great burdock and yacon provide insights into Asteraceae palaeo-polyploidization history and plant inulin production.</title>
        <authorList>
            <person name="Fan W."/>
            <person name="Wang S."/>
            <person name="Wang H."/>
            <person name="Wang A."/>
            <person name="Jiang F."/>
            <person name="Liu H."/>
            <person name="Zhao H."/>
            <person name="Xu D."/>
            <person name="Zhang Y."/>
        </authorList>
    </citation>
    <scope>NUCLEOTIDE SEQUENCE [LARGE SCALE GENOMIC DNA]</scope>
    <source>
        <strain evidence="2">cv. Niubang</strain>
    </source>
</reference>
<name>A0ACB9FQE5_ARCLA</name>
<evidence type="ECO:0000313" key="1">
    <source>
        <dbReference type="EMBL" id="KAI3773045.1"/>
    </source>
</evidence>
<protein>
    <submittedName>
        <fullName evidence="1">Uncharacterized protein</fullName>
    </submittedName>
</protein>
<sequence length="468" mass="52985">MFMFIFITNLPESHIHHDSNTIIFLTLMIICLLIMLLYVFIMNKKTSCKETYLIDFACYKPPVSQQCTKEFTMKQARINGYFTEETLDFMEKTLERSGLGDSTYLAEIFLGKTYNPSIRDSRREVEMAVFGSIDMLLAKTGVRSQDIGILIVNCCIYNTVPSLSAIVVHRYKLPENVITYNLVGMGCSAGLLAIGLAKQLLQVHRNSYALIVSTESITENCYTGQDRSKFLINCLFRVGGAAILLSNRRSDHRVAKYRLLHAVHTNTASSDRSYNCILREEDKTGIVGISVNKDLLAAAIATIKPNLTTLGRLILPATEKLHYLINYIGRKHFPTMKIKPYIPDYTVAVDHFLPHVGGKPVLDELQRTLGFTDTDMEASRMTLYRFGNTSSSSIWYELAYVEAKGRVKKGDRVWQIAFGSGFKCCSVIWRAMKTVGRDDENPWTDEIDEFPVTLQDCEPIPVFFEPSQ</sequence>
<comment type="caution">
    <text evidence="1">The sequence shown here is derived from an EMBL/GenBank/DDBJ whole genome shotgun (WGS) entry which is preliminary data.</text>
</comment>
<accession>A0ACB9FQE5</accession>
<dbReference type="EMBL" id="CM042047">
    <property type="protein sequence ID" value="KAI3773045.1"/>
    <property type="molecule type" value="Genomic_DNA"/>
</dbReference>
<gene>
    <name evidence="1" type="ORF">L6452_04243</name>
</gene>
<reference evidence="1 2" key="2">
    <citation type="journal article" date="2022" name="Mol. Ecol. Resour.">
        <title>The genomes of chicory, endive, great burdock and yacon provide insights into Asteraceae paleo-polyploidization history and plant inulin production.</title>
        <authorList>
            <person name="Fan W."/>
            <person name="Wang S."/>
            <person name="Wang H."/>
            <person name="Wang A."/>
            <person name="Jiang F."/>
            <person name="Liu H."/>
            <person name="Zhao H."/>
            <person name="Xu D."/>
            <person name="Zhang Y."/>
        </authorList>
    </citation>
    <scope>NUCLEOTIDE SEQUENCE [LARGE SCALE GENOMIC DNA]</scope>
    <source>
        <strain evidence="2">cv. Niubang</strain>
    </source>
</reference>
<organism evidence="1 2">
    <name type="scientific">Arctium lappa</name>
    <name type="common">Greater burdock</name>
    <name type="synonym">Lappa major</name>
    <dbReference type="NCBI Taxonomy" id="4217"/>
    <lineage>
        <taxon>Eukaryota</taxon>
        <taxon>Viridiplantae</taxon>
        <taxon>Streptophyta</taxon>
        <taxon>Embryophyta</taxon>
        <taxon>Tracheophyta</taxon>
        <taxon>Spermatophyta</taxon>
        <taxon>Magnoliopsida</taxon>
        <taxon>eudicotyledons</taxon>
        <taxon>Gunneridae</taxon>
        <taxon>Pentapetalae</taxon>
        <taxon>asterids</taxon>
        <taxon>campanulids</taxon>
        <taxon>Asterales</taxon>
        <taxon>Asteraceae</taxon>
        <taxon>Carduoideae</taxon>
        <taxon>Cardueae</taxon>
        <taxon>Arctiinae</taxon>
        <taxon>Arctium</taxon>
    </lineage>
</organism>